<dbReference type="Gene3D" id="3.40.50.720">
    <property type="entry name" value="NAD(P)-binding Rossmann-like Domain"/>
    <property type="match status" value="1"/>
</dbReference>
<gene>
    <name evidence="2" type="ORF">ACED39_21550</name>
</gene>
<evidence type="ECO:0000256" key="1">
    <source>
        <dbReference type="ARBA" id="ARBA00006484"/>
    </source>
</evidence>
<dbReference type="PRINTS" id="PR00080">
    <property type="entry name" value="SDRFAMILY"/>
</dbReference>
<dbReference type="InterPro" id="IPR002347">
    <property type="entry name" value="SDR_fam"/>
</dbReference>
<protein>
    <submittedName>
        <fullName evidence="2">SDR family NAD(P)-dependent oxidoreductase</fullName>
        <ecNumber evidence="2">1.1.1.-</ecNumber>
    </submittedName>
</protein>
<dbReference type="EC" id="1.1.1.-" evidence="2"/>
<sequence>MSDTQLYLVTGASSGIGLATTELLLFNGFRVIAVSRKEREELRALACSYPDALYFQPRDLSTDIDRIPNWMKSLAKQYGKISGVVCAAGISTVLPNRFNSHDKMLEMFNLNLFSALSIAKGFSNKSVMSPSNASVVFIASVAASIGTTGLVNYSASKAGIIGASKSLAKELAPLGVRVNSISPGLIKTELTENLYPEEMFERLSDLYPLGLGKSRYIADAAHFLLSERASWITGTNMVVDGGVSLGVNE</sequence>
<keyword evidence="3" id="KW-1185">Reference proteome</keyword>
<reference evidence="2 3" key="1">
    <citation type="submission" date="2024-06" db="EMBL/GenBank/DDBJ databases">
        <authorList>
            <person name="Steensen K."/>
            <person name="Seneca J."/>
            <person name="Bartlau N."/>
            <person name="Yu A.X."/>
            <person name="Polz M.F."/>
        </authorList>
    </citation>
    <scope>NUCLEOTIDE SEQUENCE [LARGE SCALE GENOMIC DNA]</scope>
    <source>
        <strain evidence="2 3">1F146</strain>
    </source>
</reference>
<comment type="similarity">
    <text evidence="1">Belongs to the short-chain dehydrogenases/reductases (SDR) family.</text>
</comment>
<dbReference type="Pfam" id="PF13561">
    <property type="entry name" value="adh_short_C2"/>
    <property type="match status" value="1"/>
</dbReference>
<dbReference type="InterPro" id="IPR036291">
    <property type="entry name" value="NAD(P)-bd_dom_sf"/>
</dbReference>
<evidence type="ECO:0000313" key="2">
    <source>
        <dbReference type="EMBL" id="MEZ8211356.1"/>
    </source>
</evidence>
<dbReference type="PANTHER" id="PTHR42879:SF2">
    <property type="entry name" value="3-OXOACYL-[ACYL-CARRIER-PROTEIN] REDUCTASE FABG"/>
    <property type="match status" value="1"/>
</dbReference>
<accession>A0ABV4MP93</accession>
<organism evidence="2 3">
    <name type="scientific">Vibrio bivalvicida</name>
    <dbReference type="NCBI Taxonomy" id="1276888"/>
    <lineage>
        <taxon>Bacteria</taxon>
        <taxon>Pseudomonadati</taxon>
        <taxon>Pseudomonadota</taxon>
        <taxon>Gammaproteobacteria</taxon>
        <taxon>Vibrionales</taxon>
        <taxon>Vibrionaceae</taxon>
        <taxon>Vibrio</taxon>
        <taxon>Vibrio oreintalis group</taxon>
    </lineage>
</organism>
<evidence type="ECO:0000313" key="3">
    <source>
        <dbReference type="Proteomes" id="UP001569151"/>
    </source>
</evidence>
<dbReference type="PRINTS" id="PR00081">
    <property type="entry name" value="GDHRDH"/>
</dbReference>
<dbReference type="CDD" id="cd05233">
    <property type="entry name" value="SDR_c"/>
    <property type="match status" value="1"/>
</dbReference>
<dbReference type="PANTHER" id="PTHR42879">
    <property type="entry name" value="3-OXOACYL-(ACYL-CARRIER-PROTEIN) REDUCTASE"/>
    <property type="match status" value="1"/>
</dbReference>
<name>A0ABV4MP93_9VIBR</name>
<comment type="caution">
    <text evidence="2">The sequence shown here is derived from an EMBL/GenBank/DDBJ whole genome shotgun (WGS) entry which is preliminary data.</text>
</comment>
<keyword evidence="2" id="KW-0560">Oxidoreductase</keyword>
<dbReference type="EMBL" id="JBGOOS010000051">
    <property type="protein sequence ID" value="MEZ8211356.1"/>
    <property type="molecule type" value="Genomic_DNA"/>
</dbReference>
<dbReference type="Proteomes" id="UP001569151">
    <property type="component" value="Unassembled WGS sequence"/>
</dbReference>
<dbReference type="InterPro" id="IPR050259">
    <property type="entry name" value="SDR"/>
</dbReference>
<proteinExistence type="inferred from homology"/>
<dbReference type="RefSeq" id="WP_371720304.1">
    <property type="nucleotide sequence ID" value="NZ_JBGOOF010000049.1"/>
</dbReference>
<dbReference type="GO" id="GO:0016491">
    <property type="term" value="F:oxidoreductase activity"/>
    <property type="evidence" value="ECO:0007669"/>
    <property type="project" value="UniProtKB-KW"/>
</dbReference>
<dbReference type="SUPFAM" id="SSF51735">
    <property type="entry name" value="NAD(P)-binding Rossmann-fold domains"/>
    <property type="match status" value="1"/>
</dbReference>